<name>A0A7W6JNW9_9SPHN</name>
<sequence>MAGLLPLMLAVAAWSGTAEHRTAFGSMTLIQEEWTRDPGELPIMHAPNAWKKLHLRWDARESDMSVELLDDGRILQIGVRGHDCLQAATFYHYARRTGEPALWRDMVGQLDALTKACPRVSAERRGALNREFAAARDDFVVGVEALKKRAATVVARDLNRCSFKSFRTGPRVIVPDPNVGVCGPMR</sequence>
<evidence type="ECO:0000313" key="1">
    <source>
        <dbReference type="EMBL" id="MBB4096855.1"/>
    </source>
</evidence>
<gene>
    <name evidence="1" type="ORF">GGR46_000388</name>
</gene>
<organism evidence="1 2">
    <name type="scientific">Sphingomonas kyeonggiensis</name>
    <dbReference type="NCBI Taxonomy" id="1268553"/>
    <lineage>
        <taxon>Bacteria</taxon>
        <taxon>Pseudomonadati</taxon>
        <taxon>Pseudomonadota</taxon>
        <taxon>Alphaproteobacteria</taxon>
        <taxon>Sphingomonadales</taxon>
        <taxon>Sphingomonadaceae</taxon>
        <taxon>Sphingomonas</taxon>
    </lineage>
</organism>
<dbReference type="RefSeq" id="WP_183994056.1">
    <property type="nucleotide sequence ID" value="NZ_JACIEH010000001.1"/>
</dbReference>
<dbReference type="EMBL" id="JACIEH010000001">
    <property type="protein sequence ID" value="MBB4096855.1"/>
    <property type="molecule type" value="Genomic_DNA"/>
</dbReference>
<reference evidence="1 2" key="1">
    <citation type="submission" date="2020-08" db="EMBL/GenBank/DDBJ databases">
        <title>Genomic Encyclopedia of Type Strains, Phase IV (KMG-IV): sequencing the most valuable type-strain genomes for metagenomic binning, comparative biology and taxonomic classification.</title>
        <authorList>
            <person name="Goeker M."/>
        </authorList>
    </citation>
    <scope>NUCLEOTIDE SEQUENCE [LARGE SCALE GENOMIC DNA]</scope>
    <source>
        <strain evidence="1 2">DSM 101806</strain>
    </source>
</reference>
<keyword evidence="2" id="KW-1185">Reference proteome</keyword>
<comment type="caution">
    <text evidence="1">The sequence shown here is derived from an EMBL/GenBank/DDBJ whole genome shotgun (WGS) entry which is preliminary data.</text>
</comment>
<protein>
    <submittedName>
        <fullName evidence="1">Uncharacterized protein</fullName>
    </submittedName>
</protein>
<evidence type="ECO:0000313" key="2">
    <source>
        <dbReference type="Proteomes" id="UP000557392"/>
    </source>
</evidence>
<dbReference type="AlphaFoldDB" id="A0A7W6JNW9"/>
<dbReference type="Proteomes" id="UP000557392">
    <property type="component" value="Unassembled WGS sequence"/>
</dbReference>
<accession>A0A7W6JNW9</accession>
<proteinExistence type="predicted"/>